<evidence type="ECO:0000256" key="4">
    <source>
        <dbReference type="ARBA" id="ARBA00020268"/>
    </source>
</evidence>
<feature type="transmembrane region" description="Helical" evidence="13">
    <location>
        <begin position="160"/>
        <end position="181"/>
    </location>
</feature>
<comment type="caution">
    <text evidence="14">The sequence shown here is derived from an EMBL/GenBank/DDBJ whole genome shotgun (WGS) entry which is preliminary data.</text>
</comment>
<feature type="non-terminal residue" evidence="14">
    <location>
        <position position="452"/>
    </location>
</feature>
<dbReference type="InterPro" id="IPR002528">
    <property type="entry name" value="MATE_fam"/>
</dbReference>
<reference evidence="14" key="1">
    <citation type="submission" date="2020-10" db="EMBL/GenBank/DDBJ databases">
        <authorList>
            <person name="Gilroy R."/>
        </authorList>
    </citation>
    <scope>NUCLEOTIDE SEQUENCE</scope>
    <source>
        <strain evidence="14">ChiSjej4B22-9803</strain>
    </source>
</reference>
<keyword evidence="10" id="KW-0406">Ion transport</keyword>
<dbReference type="GO" id="GO:0005886">
    <property type="term" value="C:plasma membrane"/>
    <property type="evidence" value="ECO:0007669"/>
    <property type="project" value="UniProtKB-SubCell"/>
</dbReference>
<evidence type="ECO:0000313" key="14">
    <source>
        <dbReference type="EMBL" id="HIU49261.1"/>
    </source>
</evidence>
<organism evidence="14 15">
    <name type="scientific">Candidatus Avimonoglobus intestinipullorum</name>
    <dbReference type="NCBI Taxonomy" id="2840699"/>
    <lineage>
        <taxon>Bacteria</taxon>
        <taxon>Bacillati</taxon>
        <taxon>Bacillota</taxon>
        <taxon>Clostridia</taxon>
        <taxon>Eubacteriales</taxon>
        <taxon>Candidatus Avimonoglobus</taxon>
    </lineage>
</organism>
<dbReference type="PANTHER" id="PTHR43298">
    <property type="entry name" value="MULTIDRUG RESISTANCE PROTEIN NORM-RELATED"/>
    <property type="match status" value="1"/>
</dbReference>
<evidence type="ECO:0000256" key="7">
    <source>
        <dbReference type="ARBA" id="ARBA00022475"/>
    </source>
</evidence>
<keyword evidence="9 13" id="KW-1133">Transmembrane helix</keyword>
<keyword evidence="7" id="KW-1003">Cell membrane</keyword>
<feature type="transmembrane region" description="Helical" evidence="13">
    <location>
        <begin position="317"/>
        <end position="339"/>
    </location>
</feature>
<keyword evidence="5" id="KW-0813">Transport</keyword>
<dbReference type="AlphaFoldDB" id="A0A9D1LWF7"/>
<comment type="function">
    <text evidence="1">Multidrug efflux pump.</text>
</comment>
<evidence type="ECO:0000256" key="1">
    <source>
        <dbReference type="ARBA" id="ARBA00003408"/>
    </source>
</evidence>
<feature type="transmembrane region" description="Helical" evidence="13">
    <location>
        <begin position="45"/>
        <end position="67"/>
    </location>
</feature>
<comment type="similarity">
    <text evidence="3">Belongs to the multi antimicrobial extrusion (MATE) (TC 2.A.66.1) family.</text>
</comment>
<dbReference type="PANTHER" id="PTHR43298:SF2">
    <property type="entry name" value="FMN_FAD EXPORTER YEEO-RELATED"/>
    <property type="match status" value="1"/>
</dbReference>
<evidence type="ECO:0000313" key="15">
    <source>
        <dbReference type="Proteomes" id="UP000824111"/>
    </source>
</evidence>
<evidence type="ECO:0000256" key="9">
    <source>
        <dbReference type="ARBA" id="ARBA00022989"/>
    </source>
</evidence>
<dbReference type="GO" id="GO:0015297">
    <property type="term" value="F:antiporter activity"/>
    <property type="evidence" value="ECO:0007669"/>
    <property type="project" value="UniProtKB-KW"/>
</dbReference>
<evidence type="ECO:0000256" key="5">
    <source>
        <dbReference type="ARBA" id="ARBA00022448"/>
    </source>
</evidence>
<evidence type="ECO:0000256" key="6">
    <source>
        <dbReference type="ARBA" id="ARBA00022449"/>
    </source>
</evidence>
<feature type="transmembrane region" description="Helical" evidence="13">
    <location>
        <begin position="279"/>
        <end position="305"/>
    </location>
</feature>
<evidence type="ECO:0000256" key="12">
    <source>
        <dbReference type="ARBA" id="ARBA00031636"/>
    </source>
</evidence>
<keyword evidence="8 13" id="KW-0812">Transmembrane</keyword>
<dbReference type="Pfam" id="PF01554">
    <property type="entry name" value="MatE"/>
    <property type="match status" value="2"/>
</dbReference>
<evidence type="ECO:0000256" key="11">
    <source>
        <dbReference type="ARBA" id="ARBA00023136"/>
    </source>
</evidence>
<feature type="transmembrane region" description="Helical" evidence="13">
    <location>
        <begin position="128"/>
        <end position="148"/>
    </location>
</feature>
<keyword evidence="11 13" id="KW-0472">Membrane</keyword>
<dbReference type="PIRSF" id="PIRSF006603">
    <property type="entry name" value="DinF"/>
    <property type="match status" value="1"/>
</dbReference>
<dbReference type="GO" id="GO:0006811">
    <property type="term" value="P:monoatomic ion transport"/>
    <property type="evidence" value="ECO:0007669"/>
    <property type="project" value="UniProtKB-KW"/>
</dbReference>
<proteinExistence type="inferred from homology"/>
<feature type="transmembrane region" description="Helical" evidence="13">
    <location>
        <begin position="79"/>
        <end position="100"/>
    </location>
</feature>
<evidence type="ECO:0000256" key="3">
    <source>
        <dbReference type="ARBA" id="ARBA00010199"/>
    </source>
</evidence>
<evidence type="ECO:0000256" key="2">
    <source>
        <dbReference type="ARBA" id="ARBA00004651"/>
    </source>
</evidence>
<feature type="transmembrane region" description="Helical" evidence="13">
    <location>
        <begin position="387"/>
        <end position="408"/>
    </location>
</feature>
<feature type="transmembrane region" description="Helical" evidence="13">
    <location>
        <begin position="351"/>
        <end position="375"/>
    </location>
</feature>
<dbReference type="GO" id="GO:0042910">
    <property type="term" value="F:xenobiotic transmembrane transporter activity"/>
    <property type="evidence" value="ECO:0007669"/>
    <property type="project" value="InterPro"/>
</dbReference>
<sequence length="452" mass="48870">MVLAVAVPIMLQNGITNFVSLLDNIMVGQIGTEQMSGVAIVNQLLFVYNMCLFGATAGAGIFGAQFYGGGNYKGMRDTFRFKLIVCGILSVLGLLIFYFFGPSLITLYLHEGSAAGSIADALRYGEEYLWIMMIGLVPFAVVQCYSSTLREQGETVMPMLAGLVAVGVNMCLNSVLIFGLLGAPRLGVQGAAIATVIARFTECGIIIWWTHRHKERNQFIAGAYRSLKIPAGLAKQIFIKGMPLLVNEALWAGGTAMLTQCYSVRGLAVVAGFNISNTIVNVFNVVFIALGSSISIIIGQLLGAGKMKEARETDTKMIFFSVASCLLIGAALIGLAPLFPKIYNTTEEVRGLATSFIIVAACYMPLNAFINAAYFTLRSGGKSIVTFLFDSVYLWAVNIPLAFCLSRFTGIHIAAVYLICQFIDIIKCTIGFILVKKGVWLNNIVSEKEIGF</sequence>
<name>A0A9D1LWF7_9FIRM</name>
<evidence type="ECO:0000256" key="10">
    <source>
        <dbReference type="ARBA" id="ARBA00023065"/>
    </source>
</evidence>
<comment type="subcellular location">
    <subcellularLocation>
        <location evidence="2">Cell membrane</location>
        <topology evidence="2">Multi-pass membrane protein</topology>
    </subcellularLocation>
</comment>
<keyword evidence="6" id="KW-0050">Antiport</keyword>
<protein>
    <recommendedName>
        <fullName evidence="4">Probable multidrug resistance protein NorM</fullName>
    </recommendedName>
    <alternativeName>
        <fullName evidence="12">Multidrug-efflux transporter</fullName>
    </alternativeName>
</protein>
<dbReference type="NCBIfam" id="TIGR00797">
    <property type="entry name" value="matE"/>
    <property type="match status" value="1"/>
</dbReference>
<evidence type="ECO:0000256" key="13">
    <source>
        <dbReference type="SAM" id="Phobius"/>
    </source>
</evidence>
<dbReference type="InterPro" id="IPR050222">
    <property type="entry name" value="MATE_MdtK"/>
</dbReference>
<dbReference type="InterPro" id="IPR048279">
    <property type="entry name" value="MdtK-like"/>
</dbReference>
<dbReference type="EMBL" id="DVND01000193">
    <property type="protein sequence ID" value="HIU49261.1"/>
    <property type="molecule type" value="Genomic_DNA"/>
</dbReference>
<dbReference type="Proteomes" id="UP000824111">
    <property type="component" value="Unassembled WGS sequence"/>
</dbReference>
<evidence type="ECO:0000256" key="8">
    <source>
        <dbReference type="ARBA" id="ARBA00022692"/>
    </source>
</evidence>
<feature type="transmembrane region" description="Helical" evidence="13">
    <location>
        <begin position="414"/>
        <end position="435"/>
    </location>
</feature>
<accession>A0A9D1LWF7</accession>
<reference evidence="14" key="2">
    <citation type="journal article" date="2021" name="PeerJ">
        <title>Extensive microbial diversity within the chicken gut microbiome revealed by metagenomics and culture.</title>
        <authorList>
            <person name="Gilroy R."/>
            <person name="Ravi A."/>
            <person name="Getino M."/>
            <person name="Pursley I."/>
            <person name="Horton D.L."/>
            <person name="Alikhan N.F."/>
            <person name="Baker D."/>
            <person name="Gharbi K."/>
            <person name="Hall N."/>
            <person name="Watson M."/>
            <person name="Adriaenssens E.M."/>
            <person name="Foster-Nyarko E."/>
            <person name="Jarju S."/>
            <person name="Secka A."/>
            <person name="Antonio M."/>
            <person name="Oren A."/>
            <person name="Chaudhuri R.R."/>
            <person name="La Ragione R."/>
            <person name="Hildebrand F."/>
            <person name="Pallen M.J."/>
        </authorList>
    </citation>
    <scope>NUCLEOTIDE SEQUENCE</scope>
    <source>
        <strain evidence="14">ChiSjej4B22-9803</strain>
    </source>
</reference>
<gene>
    <name evidence="14" type="ORF">IAB04_07825</name>
</gene>
<feature type="transmembrane region" description="Helical" evidence="13">
    <location>
        <begin position="187"/>
        <end position="209"/>
    </location>
</feature>